<dbReference type="InterPro" id="IPR013762">
    <property type="entry name" value="Integrase-like_cat_sf"/>
</dbReference>
<evidence type="ECO:0008006" key="3">
    <source>
        <dbReference type="Google" id="ProtNLM"/>
    </source>
</evidence>
<dbReference type="InterPro" id="IPR011010">
    <property type="entry name" value="DNA_brk_join_enz"/>
</dbReference>
<proteinExistence type="predicted"/>
<sequence>MIRVRDFRRFFGSHLLNQEDVDPLLVANLMGHSSVGMLLN</sequence>
<dbReference type="SUPFAM" id="SSF56349">
    <property type="entry name" value="DNA breaking-rejoining enzymes"/>
    <property type="match status" value="1"/>
</dbReference>
<dbReference type="AlphaFoldDB" id="A0A382L6C2"/>
<accession>A0A382L6C2</accession>
<protein>
    <recommendedName>
        <fullName evidence="3">Tyr recombinase domain-containing protein</fullName>
    </recommendedName>
</protein>
<dbReference type="GO" id="GO:0003677">
    <property type="term" value="F:DNA binding"/>
    <property type="evidence" value="ECO:0007669"/>
    <property type="project" value="InterPro"/>
</dbReference>
<organism evidence="2">
    <name type="scientific">marine metagenome</name>
    <dbReference type="NCBI Taxonomy" id="408172"/>
    <lineage>
        <taxon>unclassified sequences</taxon>
        <taxon>metagenomes</taxon>
        <taxon>ecological metagenomes</taxon>
    </lineage>
</organism>
<dbReference type="Gene3D" id="1.10.443.10">
    <property type="entry name" value="Intergrase catalytic core"/>
    <property type="match status" value="1"/>
</dbReference>
<evidence type="ECO:0000256" key="1">
    <source>
        <dbReference type="ARBA" id="ARBA00023172"/>
    </source>
</evidence>
<keyword evidence="1" id="KW-0233">DNA recombination</keyword>
<reference evidence="2" key="1">
    <citation type="submission" date="2018-05" db="EMBL/GenBank/DDBJ databases">
        <authorList>
            <person name="Lanie J.A."/>
            <person name="Ng W.-L."/>
            <person name="Kazmierczak K.M."/>
            <person name="Andrzejewski T.M."/>
            <person name="Davidsen T.M."/>
            <person name="Wayne K.J."/>
            <person name="Tettelin H."/>
            <person name="Glass J.I."/>
            <person name="Rusch D."/>
            <person name="Podicherti R."/>
            <person name="Tsui H.-C.T."/>
            <person name="Winkler M.E."/>
        </authorList>
    </citation>
    <scope>NUCLEOTIDE SEQUENCE</scope>
</reference>
<dbReference type="GO" id="GO:0015074">
    <property type="term" value="P:DNA integration"/>
    <property type="evidence" value="ECO:0007669"/>
    <property type="project" value="InterPro"/>
</dbReference>
<dbReference type="EMBL" id="UINC01084630">
    <property type="protein sequence ID" value="SVC31453.1"/>
    <property type="molecule type" value="Genomic_DNA"/>
</dbReference>
<name>A0A382L6C2_9ZZZZ</name>
<evidence type="ECO:0000313" key="2">
    <source>
        <dbReference type="EMBL" id="SVC31453.1"/>
    </source>
</evidence>
<dbReference type="GO" id="GO:0006310">
    <property type="term" value="P:DNA recombination"/>
    <property type="evidence" value="ECO:0007669"/>
    <property type="project" value="UniProtKB-KW"/>
</dbReference>
<gene>
    <name evidence="2" type="ORF">METZ01_LOCUS284307</name>
</gene>